<comment type="subcellular location">
    <subcellularLocation>
        <location evidence="1">Cell projection</location>
        <location evidence="1">Cilium</location>
    </subcellularLocation>
</comment>
<evidence type="ECO:0000256" key="4">
    <source>
        <dbReference type="ARBA" id="ARBA00023069"/>
    </source>
</evidence>
<evidence type="ECO:0000256" key="5">
    <source>
        <dbReference type="ARBA" id="ARBA00023273"/>
    </source>
</evidence>
<keyword evidence="8" id="KW-1185">Reference proteome</keyword>
<evidence type="ECO:0000256" key="3">
    <source>
        <dbReference type="ARBA" id="ARBA00022737"/>
    </source>
</evidence>
<feature type="compositionally biased region" description="Low complexity" evidence="6">
    <location>
        <begin position="464"/>
        <end position="475"/>
    </location>
</feature>
<dbReference type="GO" id="GO:0036064">
    <property type="term" value="C:ciliary basal body"/>
    <property type="evidence" value="ECO:0007669"/>
    <property type="project" value="TreeGrafter"/>
</dbReference>
<evidence type="ECO:0000256" key="1">
    <source>
        <dbReference type="ARBA" id="ARBA00004138"/>
    </source>
</evidence>
<proteinExistence type="predicted"/>
<dbReference type="VEuPathDB" id="ToxoDB:EAH_00032910"/>
<dbReference type="PANTHER" id="PTHR15722">
    <property type="entry name" value="IFT140/172-RELATED"/>
    <property type="match status" value="1"/>
</dbReference>
<feature type="region of interest" description="Disordered" evidence="6">
    <location>
        <begin position="397"/>
        <end position="434"/>
    </location>
</feature>
<dbReference type="RefSeq" id="XP_013251394.1">
    <property type="nucleotide sequence ID" value="XM_013395940.1"/>
</dbReference>
<keyword evidence="3" id="KW-0677">Repeat</keyword>
<evidence type="ECO:0000256" key="2">
    <source>
        <dbReference type="ARBA" id="ARBA00022574"/>
    </source>
</evidence>
<evidence type="ECO:0000256" key="6">
    <source>
        <dbReference type="SAM" id="MobiDB-lite"/>
    </source>
</evidence>
<protein>
    <submittedName>
        <fullName evidence="7">Uncharacterized protein</fullName>
    </submittedName>
</protein>
<keyword evidence="4" id="KW-0969">Cilium</keyword>
<dbReference type="Proteomes" id="UP000018050">
    <property type="component" value="Unassembled WGS sequence"/>
</dbReference>
<organism evidence="7 8">
    <name type="scientific">Eimeria acervulina</name>
    <name type="common">Coccidian parasite</name>
    <dbReference type="NCBI Taxonomy" id="5801"/>
    <lineage>
        <taxon>Eukaryota</taxon>
        <taxon>Sar</taxon>
        <taxon>Alveolata</taxon>
        <taxon>Apicomplexa</taxon>
        <taxon>Conoidasida</taxon>
        <taxon>Coccidia</taxon>
        <taxon>Eucoccidiorida</taxon>
        <taxon>Eimeriorina</taxon>
        <taxon>Eimeriidae</taxon>
        <taxon>Eimeria</taxon>
    </lineage>
</organism>
<feature type="region of interest" description="Disordered" evidence="6">
    <location>
        <begin position="464"/>
        <end position="486"/>
    </location>
</feature>
<dbReference type="GO" id="GO:0005930">
    <property type="term" value="C:axoneme"/>
    <property type="evidence" value="ECO:0007669"/>
    <property type="project" value="TreeGrafter"/>
</dbReference>
<keyword evidence="5" id="KW-0966">Cell projection</keyword>
<feature type="compositionally biased region" description="Polar residues" evidence="6">
    <location>
        <begin position="476"/>
        <end position="486"/>
    </location>
</feature>
<evidence type="ECO:0000313" key="8">
    <source>
        <dbReference type="Proteomes" id="UP000018050"/>
    </source>
</evidence>
<sequence length="495" mass="52368">MQVYKPCGAWQEAADMYRKEGEWIEAERVAAAGGGAAAARRMQLLHARETLKTDSPEAAVQMLLKRGENAAAVELALEAEAFALAAYTAEQHCSEKLAEVYVQLGRHKEAAGQLHEAEEAYLKAHFPAAAVALYRKRGKLEEALRVARLNLPSEVQQLLLQQAKAKVAAEDLQGAEAALLEAGREDVAVQLLLRKGKFAAAVRLCGRRAPQLLQQVLQQLQQQQQQFKSMNELSDICSALEEAGAIEESVAFCLSADSLPPADPQTLRSFWLHAVELAKGLGDPLHAAAAARAAAELQQLGDRKAAGDMLLAAGKKKEALKCYVAAEAWAAAKELGAALGTAAAAEVSLLQQQQLKEKGDADGLLLEGFVDAAALLEEASAAEAAELLITIIQGTSSSSINSNSSSTHSNSSSTNSSSSNSNSNSNSSSSSSSTTIRTDKILSLCTKVASALELQYQQQQLQQSSSSSSSCSSSSTDNPAAASSPSSLIKRLYFL</sequence>
<dbReference type="GO" id="GO:0042073">
    <property type="term" value="P:intraciliary transport"/>
    <property type="evidence" value="ECO:0007669"/>
    <property type="project" value="TreeGrafter"/>
</dbReference>
<dbReference type="GeneID" id="25271361"/>
<keyword evidence="2" id="KW-0853">WD repeat</keyword>
<reference evidence="7" key="2">
    <citation type="submission" date="2013-10" db="EMBL/GenBank/DDBJ databases">
        <authorList>
            <person name="Aslett M."/>
        </authorList>
    </citation>
    <scope>NUCLEOTIDE SEQUENCE</scope>
    <source>
        <strain evidence="7">Houghton</strain>
    </source>
</reference>
<dbReference type="Gene3D" id="1.25.40.470">
    <property type="match status" value="1"/>
</dbReference>
<gene>
    <name evidence="7" type="ORF">EAH_00032910</name>
</gene>
<reference evidence="7" key="1">
    <citation type="submission" date="2013-10" db="EMBL/GenBank/DDBJ databases">
        <title>Genomic analysis of the causative agents of coccidiosis in chickens.</title>
        <authorList>
            <person name="Reid A.J."/>
            <person name="Blake D."/>
            <person name="Billington K."/>
            <person name="Browne H."/>
            <person name="Dunn M."/>
            <person name="Hung S."/>
            <person name="Kawahara F."/>
            <person name="Miranda-Saavedra D."/>
            <person name="Mourier T."/>
            <person name="Nagra H."/>
            <person name="Otto T.D."/>
            <person name="Rawlings N."/>
            <person name="Sanchez A."/>
            <person name="Sanders M."/>
            <person name="Subramaniam C."/>
            <person name="Tay Y."/>
            <person name="Dear P."/>
            <person name="Doerig C."/>
            <person name="Gruber A."/>
            <person name="Parkinson J."/>
            <person name="Shirley M."/>
            <person name="Wan K.L."/>
            <person name="Berriman M."/>
            <person name="Tomley F."/>
            <person name="Pain A."/>
        </authorList>
    </citation>
    <scope>NUCLEOTIDE SEQUENCE</scope>
    <source>
        <strain evidence="7">Houghton</strain>
    </source>
</reference>
<dbReference type="OrthoDB" id="348142at2759"/>
<dbReference type="PANTHER" id="PTHR15722:SF2">
    <property type="entry name" value="INTRAFLAGELLAR TRANSPORT PROTEIN 172 HOMOLOG"/>
    <property type="match status" value="1"/>
</dbReference>
<dbReference type="OMA" id="HECQHAY"/>
<evidence type="ECO:0000313" key="7">
    <source>
        <dbReference type="EMBL" id="CDI78377.1"/>
    </source>
</evidence>
<accession>U6GFM5</accession>
<dbReference type="AlphaFoldDB" id="U6GFM5"/>
<dbReference type="GO" id="GO:0030992">
    <property type="term" value="C:intraciliary transport particle B"/>
    <property type="evidence" value="ECO:0007669"/>
    <property type="project" value="TreeGrafter"/>
</dbReference>
<dbReference type="EMBL" id="HG670860">
    <property type="protein sequence ID" value="CDI78377.1"/>
    <property type="molecule type" value="Genomic_DNA"/>
</dbReference>
<name>U6GFM5_EIMAC</name>